<feature type="region of interest" description="Disordered" evidence="1">
    <location>
        <begin position="1"/>
        <end position="28"/>
    </location>
</feature>
<dbReference type="GeneID" id="63840212"/>
<dbReference type="RefSeq" id="XP_040779929.1">
    <property type="nucleotide sequence ID" value="XM_040923083.1"/>
</dbReference>
<dbReference type="Proteomes" id="UP000803844">
    <property type="component" value="Unassembled WGS sequence"/>
</dbReference>
<organism evidence="2 3">
    <name type="scientific">Cryphonectria parasitica (strain ATCC 38755 / EP155)</name>
    <dbReference type="NCBI Taxonomy" id="660469"/>
    <lineage>
        <taxon>Eukaryota</taxon>
        <taxon>Fungi</taxon>
        <taxon>Dikarya</taxon>
        <taxon>Ascomycota</taxon>
        <taxon>Pezizomycotina</taxon>
        <taxon>Sordariomycetes</taxon>
        <taxon>Sordariomycetidae</taxon>
        <taxon>Diaporthales</taxon>
        <taxon>Cryphonectriaceae</taxon>
        <taxon>Cryphonectria-Endothia species complex</taxon>
        <taxon>Cryphonectria</taxon>
    </lineage>
</organism>
<comment type="caution">
    <text evidence="2">The sequence shown here is derived from an EMBL/GenBank/DDBJ whole genome shotgun (WGS) entry which is preliminary data.</text>
</comment>
<dbReference type="OrthoDB" id="432234at2759"/>
<gene>
    <name evidence="2" type="ORF">M406DRAFT_355107</name>
</gene>
<evidence type="ECO:0008006" key="4">
    <source>
        <dbReference type="Google" id="ProtNLM"/>
    </source>
</evidence>
<reference evidence="2" key="1">
    <citation type="journal article" date="2020" name="Phytopathology">
        <title>Genome sequence of the chestnut blight fungus Cryphonectria parasitica EP155: A fundamental resource for an archetypical invasive plant pathogen.</title>
        <authorList>
            <person name="Crouch J.A."/>
            <person name="Dawe A."/>
            <person name="Aerts A."/>
            <person name="Barry K."/>
            <person name="Churchill A.C.L."/>
            <person name="Grimwood J."/>
            <person name="Hillman B."/>
            <person name="Milgroom M.G."/>
            <person name="Pangilinan J."/>
            <person name="Smith M."/>
            <person name="Salamov A."/>
            <person name="Schmutz J."/>
            <person name="Yadav J."/>
            <person name="Grigoriev I.V."/>
            <person name="Nuss D."/>
        </authorList>
    </citation>
    <scope>NUCLEOTIDE SEQUENCE</scope>
    <source>
        <strain evidence="2">EP155</strain>
    </source>
</reference>
<feature type="compositionally biased region" description="Polar residues" evidence="1">
    <location>
        <begin position="10"/>
        <end position="28"/>
    </location>
</feature>
<accession>A0A9P4Y9H7</accession>
<dbReference type="AlphaFoldDB" id="A0A9P4Y9H7"/>
<evidence type="ECO:0000313" key="3">
    <source>
        <dbReference type="Proteomes" id="UP000803844"/>
    </source>
</evidence>
<sequence>MRRGEIHPTAANTLKSLSRPLSQADGQLQPTELFPLRAEVDRANAARMAHLAGPVFRFTARDAGQAAPEKRRRLLDSMTAVAVLEVKRDAQVMLVKNVSETLVNGTVG</sequence>
<keyword evidence="3" id="KW-1185">Reference proteome</keyword>
<dbReference type="EMBL" id="MU032345">
    <property type="protein sequence ID" value="KAF3768968.1"/>
    <property type="molecule type" value="Genomic_DNA"/>
</dbReference>
<proteinExistence type="predicted"/>
<name>A0A9P4Y9H7_CRYP1</name>
<evidence type="ECO:0000256" key="1">
    <source>
        <dbReference type="SAM" id="MobiDB-lite"/>
    </source>
</evidence>
<evidence type="ECO:0000313" key="2">
    <source>
        <dbReference type="EMBL" id="KAF3768968.1"/>
    </source>
</evidence>
<protein>
    <recommendedName>
        <fullName evidence="4">DNA helicase</fullName>
    </recommendedName>
</protein>
<feature type="non-terminal residue" evidence="2">
    <location>
        <position position="108"/>
    </location>
</feature>